<keyword evidence="3" id="KW-1185">Reference proteome</keyword>
<dbReference type="AlphaFoldDB" id="A0A5C2S967"/>
<sequence>MWARPYIDRPWGMFVHNATPLNPPRELSPPQVDAMIATLRDPDGTLHPERWVPRVEHPSLPPRPDLWPTPQVESLELPPEALQLNPFLQHKLVGRPPLHFDLRYRAADILLGAGGPEFGPTISMNVMSTSAGPSTSATAPFERRAPAALVDFYLDGPNGAQPATYPGVPSLKISALAGDPNPVFRWPVTVIAHHERLVVQVADVLHAVLANFEERMFQEEVDELSEDRQTIVAHAYKRRLRLPVGGVVPPEDDGLRRVDYLGDSTYFRGLAPAGDGDGFMLFLGPPP</sequence>
<dbReference type="EMBL" id="ML122266">
    <property type="protein sequence ID" value="RPD60363.1"/>
    <property type="molecule type" value="Genomic_DNA"/>
</dbReference>
<gene>
    <name evidence="2" type="ORF">L227DRAFT_611312</name>
</gene>
<protein>
    <recommendedName>
        <fullName evidence="1">DUF6699 domain-containing protein</fullName>
    </recommendedName>
</protein>
<evidence type="ECO:0000313" key="3">
    <source>
        <dbReference type="Proteomes" id="UP000313359"/>
    </source>
</evidence>
<dbReference type="OrthoDB" id="3202436at2759"/>
<dbReference type="InterPro" id="IPR046522">
    <property type="entry name" value="DUF6699"/>
</dbReference>
<dbReference type="STRING" id="1328759.A0A5C2S967"/>
<organism evidence="2 3">
    <name type="scientific">Lentinus tigrinus ALCF2SS1-6</name>
    <dbReference type="NCBI Taxonomy" id="1328759"/>
    <lineage>
        <taxon>Eukaryota</taxon>
        <taxon>Fungi</taxon>
        <taxon>Dikarya</taxon>
        <taxon>Basidiomycota</taxon>
        <taxon>Agaricomycotina</taxon>
        <taxon>Agaricomycetes</taxon>
        <taxon>Polyporales</taxon>
        <taxon>Polyporaceae</taxon>
        <taxon>Lentinus</taxon>
    </lineage>
</organism>
<dbReference type="Proteomes" id="UP000313359">
    <property type="component" value="Unassembled WGS sequence"/>
</dbReference>
<name>A0A5C2S967_9APHY</name>
<evidence type="ECO:0000313" key="2">
    <source>
        <dbReference type="EMBL" id="RPD60363.1"/>
    </source>
</evidence>
<dbReference type="Pfam" id="PF20415">
    <property type="entry name" value="DUF6699"/>
    <property type="match status" value="1"/>
</dbReference>
<evidence type="ECO:0000259" key="1">
    <source>
        <dbReference type="Pfam" id="PF20415"/>
    </source>
</evidence>
<proteinExistence type="predicted"/>
<feature type="domain" description="DUF6699" evidence="1">
    <location>
        <begin position="148"/>
        <end position="275"/>
    </location>
</feature>
<accession>A0A5C2S967</accession>
<reference evidence="2" key="1">
    <citation type="journal article" date="2018" name="Genome Biol. Evol.">
        <title>Genomics and development of Lentinus tigrinus, a white-rot wood-decaying mushroom with dimorphic fruiting bodies.</title>
        <authorList>
            <person name="Wu B."/>
            <person name="Xu Z."/>
            <person name="Knudson A."/>
            <person name="Carlson A."/>
            <person name="Chen N."/>
            <person name="Kovaka S."/>
            <person name="LaButti K."/>
            <person name="Lipzen A."/>
            <person name="Pennachio C."/>
            <person name="Riley R."/>
            <person name="Schakwitz W."/>
            <person name="Umezawa K."/>
            <person name="Ohm R.A."/>
            <person name="Grigoriev I.V."/>
            <person name="Nagy L.G."/>
            <person name="Gibbons J."/>
            <person name="Hibbett D."/>
        </authorList>
    </citation>
    <scope>NUCLEOTIDE SEQUENCE [LARGE SCALE GENOMIC DNA]</scope>
    <source>
        <strain evidence="2">ALCF2SS1-6</strain>
    </source>
</reference>